<dbReference type="Gene3D" id="2.40.160.50">
    <property type="entry name" value="membrane protein fhac: a member of the omp85/tpsb transporter family"/>
    <property type="match status" value="1"/>
</dbReference>
<evidence type="ECO:0000259" key="8">
    <source>
        <dbReference type="PROSITE" id="PS51779"/>
    </source>
</evidence>
<feature type="domain" description="POTRA" evidence="8">
    <location>
        <begin position="335"/>
        <end position="414"/>
    </location>
</feature>
<dbReference type="EMBL" id="CP030840">
    <property type="protein sequence ID" value="AXC11119.1"/>
    <property type="molecule type" value="Genomic_DNA"/>
</dbReference>
<dbReference type="InterPro" id="IPR010827">
    <property type="entry name" value="BamA/TamA_POTRA"/>
</dbReference>
<dbReference type="PANTHER" id="PTHR12815">
    <property type="entry name" value="SORTING AND ASSEMBLY MACHINERY SAMM50 PROTEIN FAMILY MEMBER"/>
    <property type="match status" value="1"/>
</dbReference>
<dbReference type="InterPro" id="IPR039910">
    <property type="entry name" value="D15-like"/>
</dbReference>
<evidence type="ECO:0000256" key="2">
    <source>
        <dbReference type="ARBA" id="ARBA00022452"/>
    </source>
</evidence>
<dbReference type="PROSITE" id="PS51779">
    <property type="entry name" value="POTRA"/>
    <property type="match status" value="4"/>
</dbReference>
<dbReference type="InterPro" id="IPR023707">
    <property type="entry name" value="OM_assembly_BamA"/>
</dbReference>
<evidence type="ECO:0000256" key="7">
    <source>
        <dbReference type="NCBIfam" id="TIGR03303"/>
    </source>
</evidence>
<keyword evidence="5" id="KW-0472">Membrane</keyword>
<evidence type="ECO:0000256" key="1">
    <source>
        <dbReference type="ARBA" id="ARBA00004370"/>
    </source>
</evidence>
<feature type="domain" description="POTRA" evidence="8">
    <location>
        <begin position="70"/>
        <end position="141"/>
    </location>
</feature>
<dbReference type="NCBIfam" id="TIGR03303">
    <property type="entry name" value="OM_YaeT"/>
    <property type="match status" value="1"/>
</dbReference>
<reference evidence="9 10" key="1">
    <citation type="journal article" date="2018" name="Front. Microbiol.">
        <title>Hydrolytic Capabilities as a Key to Environmental Success: Chitinolytic and Cellulolytic Acidobacteria From Acidic Sub-arctic Soils and Boreal Peatlands.</title>
        <authorList>
            <person name="Belova S.E."/>
            <person name="Ravin N.V."/>
            <person name="Pankratov T.A."/>
            <person name="Rakitin A.L."/>
            <person name="Ivanova A.A."/>
            <person name="Beletsky A.V."/>
            <person name="Mardanov A.V."/>
            <person name="Sinninghe Damste J.S."/>
            <person name="Dedysh S.N."/>
        </authorList>
    </citation>
    <scope>NUCLEOTIDE SEQUENCE [LARGE SCALE GENOMIC DNA]</scope>
    <source>
        <strain evidence="9 10">SBC82</strain>
    </source>
</reference>
<dbReference type="InterPro" id="IPR000184">
    <property type="entry name" value="Bac_surfAg_D15"/>
</dbReference>
<organism evidence="9 10">
    <name type="scientific">Acidisarcina polymorpha</name>
    <dbReference type="NCBI Taxonomy" id="2211140"/>
    <lineage>
        <taxon>Bacteria</taxon>
        <taxon>Pseudomonadati</taxon>
        <taxon>Acidobacteriota</taxon>
        <taxon>Terriglobia</taxon>
        <taxon>Terriglobales</taxon>
        <taxon>Acidobacteriaceae</taxon>
        <taxon>Acidisarcina</taxon>
    </lineage>
</organism>
<evidence type="ECO:0000313" key="10">
    <source>
        <dbReference type="Proteomes" id="UP000253606"/>
    </source>
</evidence>
<keyword evidence="2" id="KW-1134">Transmembrane beta strand</keyword>
<protein>
    <recommendedName>
        <fullName evidence="7">Outer membrane protein assembly factor BamA</fullName>
    </recommendedName>
</protein>
<name>A0A2Z5FW55_9BACT</name>
<keyword evidence="10" id="KW-1185">Reference proteome</keyword>
<gene>
    <name evidence="9" type="ORF">ACPOL_1777</name>
</gene>
<evidence type="ECO:0000256" key="3">
    <source>
        <dbReference type="ARBA" id="ARBA00022692"/>
    </source>
</evidence>
<dbReference type="InterPro" id="IPR034746">
    <property type="entry name" value="POTRA"/>
</dbReference>
<dbReference type="GO" id="GO:0071709">
    <property type="term" value="P:membrane assembly"/>
    <property type="evidence" value="ECO:0007669"/>
    <property type="project" value="InterPro"/>
</dbReference>
<feature type="domain" description="POTRA" evidence="8">
    <location>
        <begin position="417"/>
        <end position="494"/>
    </location>
</feature>
<dbReference type="Pfam" id="PF01103">
    <property type="entry name" value="Omp85"/>
    <property type="match status" value="1"/>
</dbReference>
<keyword evidence="4" id="KW-0677">Repeat</keyword>
<evidence type="ECO:0000313" key="9">
    <source>
        <dbReference type="EMBL" id="AXC11119.1"/>
    </source>
</evidence>
<sequence>MPILPVSSGSSNSQIHKQQLPRRFSGSMYQTFAALLLFLTISGVVQAPIFAQQDTAAQSAPQNTPQNTPQTIAEIRVIGNRRIPKETVLARLFSHPGDAYDPITVERDFNSLWNTAYFENVRIEREDTPKGVILNIYVQEKPTIREINPKGLNSVTWSDVLDRFKKEKVGLTVESQYDPTKVERAVVVLRQLLSEHGHQFAVVKVDVKTIPPASVAINFNIKEGPTVKVGKIEFTGNAHYPTRDLRRSMKNLKPIGIPRSIFFENLFAKTYDASKLEEDAERVRQAYHDKGYYSANVGDPETRLRDESGLSLITFRPRKGKRIDITLPVEEGERYRLGSITFTGNKAVSNTKALRSQFAIKDGDWFSATAIGKGLEALHKAYGQLGYINFVGIPKPEVDEAKKVVNLNIDIDEGKQYYVSRIEFTGNTLTRDSVIRRELLLEEGQAYNSHLWELSLLRLNQLQYFEPLKVEEDSTPIRDDDNSTVQLLLKVKEKGKNSIGLNGGVSGLSGAFLGLNYQTNNFLGLGETLSVQASLGNVARNLLFGFTEPYFRNRPLSLGFQIYTNKTDYNASKNYKLSTGQSLNAGPATSSLLQNYNQSTTGLSFSASYPIRHSFKRVGFTYTLNRSNVTAFSAASSNLFQTLAFRSGIQGQNALDGIVNSMASFSFSENRIDNPYKPRNGQELSAAFQLAGLWGNVRYISPVVEFKQFHSMRGLHFSPEGRNVFGYKLQAEYIQGISGDVAPPFNRFYSGGEQDLRGFDVRSATPYGFIPTRVLFTLTNPDGTGVPRDPTNPTLGNIQIPIPVYGIVSMGGDTQLTSNMEYRIPIAGPVTFAFFNDFGIDVVLRKSQLRQSPQGIAQLNAPLYGCPNYFNGSCQGGQQIQFATSIRPIYGTNLVPRMSTGGELQVILPVVNAPFRIYYAYNPLRLFKQFEGENLITRSMFPAGGAGDFSYAESQQLYGSLYQLREPSKTFRLTVSTTF</sequence>
<feature type="domain" description="POTRA" evidence="8">
    <location>
        <begin position="227"/>
        <end position="332"/>
    </location>
</feature>
<comment type="subcellular location">
    <subcellularLocation>
        <location evidence="1">Membrane</location>
    </subcellularLocation>
</comment>
<evidence type="ECO:0000256" key="6">
    <source>
        <dbReference type="ARBA" id="ARBA00023237"/>
    </source>
</evidence>
<dbReference type="Gene3D" id="3.10.20.310">
    <property type="entry name" value="membrane protein fhac"/>
    <property type="match status" value="5"/>
</dbReference>
<dbReference type="GO" id="GO:0009279">
    <property type="term" value="C:cell outer membrane"/>
    <property type="evidence" value="ECO:0007669"/>
    <property type="project" value="UniProtKB-UniRule"/>
</dbReference>
<dbReference type="AlphaFoldDB" id="A0A2Z5FW55"/>
<keyword evidence="6" id="KW-0998">Cell outer membrane</keyword>
<evidence type="ECO:0000256" key="4">
    <source>
        <dbReference type="ARBA" id="ARBA00022737"/>
    </source>
</evidence>
<proteinExistence type="predicted"/>
<accession>A0A2Z5FW55</accession>
<dbReference type="Proteomes" id="UP000253606">
    <property type="component" value="Chromosome"/>
</dbReference>
<dbReference type="Pfam" id="PF07244">
    <property type="entry name" value="POTRA"/>
    <property type="match status" value="5"/>
</dbReference>
<evidence type="ECO:0000256" key="5">
    <source>
        <dbReference type="ARBA" id="ARBA00023136"/>
    </source>
</evidence>
<dbReference type="KEGG" id="abas:ACPOL_1777"/>
<keyword evidence="3" id="KW-0812">Transmembrane</keyword>
<dbReference type="PANTHER" id="PTHR12815:SF18">
    <property type="entry name" value="SORTING AND ASSEMBLY MACHINERY COMPONENT 50 HOMOLOG"/>
    <property type="match status" value="1"/>
</dbReference>